<protein>
    <submittedName>
        <fullName evidence="1">Uncharacterized protein</fullName>
    </submittedName>
</protein>
<dbReference type="EMBL" id="BARW01016872">
    <property type="protein sequence ID" value="GAI96158.1"/>
    <property type="molecule type" value="Genomic_DNA"/>
</dbReference>
<gene>
    <name evidence="1" type="ORF">S12H4_29280</name>
</gene>
<comment type="caution">
    <text evidence="1">The sequence shown here is derived from an EMBL/GenBank/DDBJ whole genome shotgun (WGS) entry which is preliminary data.</text>
</comment>
<accession>X1ST98</accession>
<evidence type="ECO:0000313" key="1">
    <source>
        <dbReference type="EMBL" id="GAI96158.1"/>
    </source>
</evidence>
<proteinExistence type="predicted"/>
<sequence length="59" mass="6647">SALPTQSARIQEAERLMRNALTLYAQLGSQNVYCNPTTGPDHIREWQDSLKEFRSLAGL</sequence>
<feature type="non-terminal residue" evidence="1">
    <location>
        <position position="1"/>
    </location>
</feature>
<dbReference type="AlphaFoldDB" id="X1ST98"/>
<organism evidence="1">
    <name type="scientific">marine sediment metagenome</name>
    <dbReference type="NCBI Taxonomy" id="412755"/>
    <lineage>
        <taxon>unclassified sequences</taxon>
        <taxon>metagenomes</taxon>
        <taxon>ecological metagenomes</taxon>
    </lineage>
</organism>
<name>X1ST98_9ZZZZ</name>
<reference evidence="1" key="1">
    <citation type="journal article" date="2014" name="Front. Microbiol.">
        <title>High frequency of phylogenetically diverse reductive dehalogenase-homologous genes in deep subseafloor sedimentary metagenomes.</title>
        <authorList>
            <person name="Kawai M."/>
            <person name="Futagami T."/>
            <person name="Toyoda A."/>
            <person name="Takaki Y."/>
            <person name="Nishi S."/>
            <person name="Hori S."/>
            <person name="Arai W."/>
            <person name="Tsubouchi T."/>
            <person name="Morono Y."/>
            <person name="Uchiyama I."/>
            <person name="Ito T."/>
            <person name="Fujiyama A."/>
            <person name="Inagaki F."/>
            <person name="Takami H."/>
        </authorList>
    </citation>
    <scope>NUCLEOTIDE SEQUENCE</scope>
    <source>
        <strain evidence="1">Expedition CK06-06</strain>
    </source>
</reference>